<evidence type="ECO:0000259" key="2">
    <source>
        <dbReference type="Pfam" id="PF20057"/>
    </source>
</evidence>
<proteinExistence type="predicted"/>
<gene>
    <name evidence="3" type="ORF">A3843_16075</name>
</gene>
<feature type="region of interest" description="Disordered" evidence="1">
    <location>
        <begin position="76"/>
        <end position="108"/>
    </location>
</feature>
<dbReference type="STRING" id="197461.A3843_16075"/>
<name>A0A1U7JEV9_9HYPH</name>
<accession>A0A1U7JEV9</accession>
<evidence type="ECO:0000256" key="1">
    <source>
        <dbReference type="SAM" id="MobiDB-lite"/>
    </source>
</evidence>
<keyword evidence="4" id="KW-1185">Reference proteome</keyword>
<dbReference type="AlphaFoldDB" id="A0A1U7JEV9"/>
<dbReference type="InterPro" id="IPR045599">
    <property type="entry name" value="DUF6456"/>
</dbReference>
<dbReference type="Pfam" id="PF20057">
    <property type="entry name" value="DUF6456"/>
    <property type="match status" value="1"/>
</dbReference>
<sequence>MTELTQPMIRLLRRAGASQASLKASDPALDMNLLRSARAQGYIDDCRASLKLTALGRRVLKKALSEGLLEAPHPLSRAGAGQVIEGSDRSRASVPSEEASKKGPLGWLAGRQNPDGAPLLSREQVVAGETLQADYEFGQLTRSLRSNWRTQNVGGGAGQEKDLTSAALSARRRTEQALAAIGPELSGVVVDICCFGKGLQQVEFERQWPARTARVVLSLGLSSLARHYGMSVGASDQKRRCHGVSADSAT</sequence>
<comment type="caution">
    <text evidence="3">The sequence shown here is derived from an EMBL/GenBank/DDBJ whole genome shotgun (WGS) entry which is preliminary data.</text>
</comment>
<dbReference type="EMBL" id="LVVZ01000022">
    <property type="protein sequence ID" value="OKL43222.1"/>
    <property type="molecule type" value="Genomic_DNA"/>
</dbReference>
<protein>
    <recommendedName>
        <fullName evidence="2">DUF6456 domain-containing protein</fullName>
    </recommendedName>
</protein>
<dbReference type="RefSeq" id="WP_051269644.1">
    <property type="nucleotide sequence ID" value="NZ_LVVZ01000022.1"/>
</dbReference>
<evidence type="ECO:0000313" key="3">
    <source>
        <dbReference type="EMBL" id="OKL43222.1"/>
    </source>
</evidence>
<reference evidence="3 4" key="1">
    <citation type="submission" date="2016-03" db="EMBL/GenBank/DDBJ databases">
        <title>Genome sequence of Nesiotobacter sp. nov., a moderately halophilic alphaproteobacterium isolated from the Yellow Sea, China.</title>
        <authorList>
            <person name="Zhang G."/>
            <person name="Zhang R."/>
        </authorList>
    </citation>
    <scope>NUCLEOTIDE SEQUENCE [LARGE SCALE GENOMIC DNA]</scope>
    <source>
        <strain evidence="3 4">WB1-6</strain>
    </source>
</reference>
<feature type="domain" description="DUF6456" evidence="2">
    <location>
        <begin position="101"/>
        <end position="229"/>
    </location>
</feature>
<dbReference type="Proteomes" id="UP000185783">
    <property type="component" value="Unassembled WGS sequence"/>
</dbReference>
<evidence type="ECO:0000313" key="4">
    <source>
        <dbReference type="Proteomes" id="UP000185783"/>
    </source>
</evidence>
<organism evidence="3 4">
    <name type="scientific">Pseudovibrio exalbescens</name>
    <dbReference type="NCBI Taxonomy" id="197461"/>
    <lineage>
        <taxon>Bacteria</taxon>
        <taxon>Pseudomonadati</taxon>
        <taxon>Pseudomonadota</taxon>
        <taxon>Alphaproteobacteria</taxon>
        <taxon>Hyphomicrobiales</taxon>
        <taxon>Stappiaceae</taxon>
        <taxon>Pseudovibrio</taxon>
    </lineage>
</organism>